<comment type="caution">
    <text evidence="7">The sequence shown here is derived from an EMBL/GenBank/DDBJ whole genome shotgun (WGS) entry which is preliminary data.</text>
</comment>
<dbReference type="InterPro" id="IPR037099">
    <property type="entry name" value="Fum_R/Succ_DH_flav-like_C_sf"/>
</dbReference>
<evidence type="ECO:0000256" key="4">
    <source>
        <dbReference type="SAM" id="MobiDB-lite"/>
    </source>
</evidence>
<keyword evidence="8" id="KW-1185">Reference proteome</keyword>
<sequence>MSQSESKMSRRQFMGVAGGVLGSTAVLANTAGLIDLNRPPQVNQPKINADSFEVSELTTDVLVIGGGMAGLFAAVRAADEGASTMIVSKGRLGSSGLTPFAKGIFSYDNNPTMTVDDFVAKVGRSAIETNNPVFTRQLAEHSTARVGELKQWGFFESPLCNHSFMVPINQRNIPLHERIMITHLIKDEDRVVGASGFSLDEQKIVHFRAKTVVMCTGAGAFKPNGFPVCDLTHDGTIMAYKIGAKVTGKEWNDGHPGSAENSASSYDNWHGQIEEKPNVTGTQINHHLGVDDNYQAYALGPQREGAGGPPTSSQSDSGGPFTPAEFRQTGRPPEGDGGPPQQGGGLFSFFSSDKPSGPPGMTSGMRVGGSSAGMAIHKAEGLVPIDEYGQSTIKGLYAAGDALGSYMSGGIYTQIGSSLAGSAVQGHLAGIAAARECRNLTLAFPAKSTLANIELEILAPLKRERGYSPAWVTQVLQGVMIPNFVLYIKKERMMNAALAYVEELQESHLPMLVADDLHALRLAHESENMLISAEMKLKASIIRTESRCSHYRVDCPDIDYENWQAWLNIIQAEDGSMQFEKQRFDQWPEPGELITI</sequence>
<evidence type="ECO:0000256" key="2">
    <source>
        <dbReference type="ARBA" id="ARBA00022630"/>
    </source>
</evidence>
<feature type="domain" description="Fumarate reductase/succinate dehydrogenase flavoprotein-like C-terminal" evidence="6">
    <location>
        <begin position="487"/>
        <end position="582"/>
    </location>
</feature>
<dbReference type="Pfam" id="PF00890">
    <property type="entry name" value="FAD_binding_2"/>
    <property type="match status" value="1"/>
</dbReference>
<dbReference type="Gene3D" id="3.50.50.60">
    <property type="entry name" value="FAD/NAD(P)-binding domain"/>
    <property type="match status" value="3"/>
</dbReference>
<evidence type="ECO:0000313" key="8">
    <source>
        <dbReference type="Proteomes" id="UP000809621"/>
    </source>
</evidence>
<dbReference type="RefSeq" id="WP_205157112.1">
    <property type="nucleotide sequence ID" value="NZ_JAFEUM010000001.1"/>
</dbReference>
<dbReference type="PRINTS" id="PR00368">
    <property type="entry name" value="FADPNR"/>
</dbReference>
<evidence type="ECO:0000259" key="5">
    <source>
        <dbReference type="Pfam" id="PF00890"/>
    </source>
</evidence>
<protein>
    <submittedName>
        <fullName evidence="7">FAD-binding protein</fullName>
    </submittedName>
</protein>
<comment type="pathway">
    <text evidence="1">Carbohydrate metabolism; tricarboxylic acid cycle.</text>
</comment>
<feature type="domain" description="FAD-dependent oxidoreductase 2 FAD-binding" evidence="5">
    <location>
        <begin position="60"/>
        <end position="154"/>
    </location>
</feature>
<reference evidence="7 8" key="1">
    <citation type="submission" date="2021-02" db="EMBL/GenBank/DDBJ databases">
        <authorList>
            <person name="Park J.-S."/>
        </authorList>
    </citation>
    <scope>NUCLEOTIDE SEQUENCE [LARGE SCALE GENOMIC DNA]</scope>
    <source>
        <strain evidence="7 8">188UL20-2</strain>
    </source>
</reference>
<proteinExistence type="predicted"/>
<dbReference type="PRINTS" id="PR00411">
    <property type="entry name" value="PNDRDTASEI"/>
</dbReference>
<keyword evidence="2" id="KW-0285">Flavoprotein</keyword>
<evidence type="ECO:0000259" key="6">
    <source>
        <dbReference type="Pfam" id="PF02910"/>
    </source>
</evidence>
<dbReference type="InterPro" id="IPR006311">
    <property type="entry name" value="TAT_signal"/>
</dbReference>
<dbReference type="PROSITE" id="PS51318">
    <property type="entry name" value="TAT"/>
    <property type="match status" value="1"/>
</dbReference>
<evidence type="ECO:0000256" key="3">
    <source>
        <dbReference type="ARBA" id="ARBA00023002"/>
    </source>
</evidence>
<feature type="region of interest" description="Disordered" evidence="4">
    <location>
        <begin position="299"/>
        <end position="367"/>
    </location>
</feature>
<feature type="compositionally biased region" description="Gly residues" evidence="4">
    <location>
        <begin position="335"/>
        <end position="346"/>
    </location>
</feature>
<dbReference type="SUPFAM" id="SSF46977">
    <property type="entry name" value="Succinate dehydrogenase/fumarate reductase flavoprotein C-terminal domain"/>
    <property type="match status" value="1"/>
</dbReference>
<name>A0ABS2HD47_9VIBR</name>
<dbReference type="InterPro" id="IPR030664">
    <property type="entry name" value="SdhA/FrdA/AprA"/>
</dbReference>
<dbReference type="InterPro" id="IPR015939">
    <property type="entry name" value="Fum_Rdtase/Succ_DH_flav-like_C"/>
</dbReference>
<dbReference type="PIRSF" id="PIRSF000171">
    <property type="entry name" value="SDHA_APRA_LASPO"/>
    <property type="match status" value="1"/>
</dbReference>
<keyword evidence="3" id="KW-0560">Oxidoreductase</keyword>
<dbReference type="SUPFAM" id="SSF51905">
    <property type="entry name" value="FAD/NAD(P)-binding domain"/>
    <property type="match status" value="1"/>
</dbReference>
<dbReference type="PANTHER" id="PTHR11632">
    <property type="entry name" value="SUCCINATE DEHYDROGENASE 2 FLAVOPROTEIN SUBUNIT"/>
    <property type="match status" value="1"/>
</dbReference>
<dbReference type="InterPro" id="IPR003953">
    <property type="entry name" value="FAD-dep_OxRdtase_2_FAD-bd"/>
</dbReference>
<dbReference type="PANTHER" id="PTHR11632:SF51">
    <property type="entry name" value="SUCCINATE DEHYDROGENASE [UBIQUINONE] FLAVOPROTEIN SUBUNIT, MITOCHONDRIAL"/>
    <property type="match status" value="1"/>
</dbReference>
<organism evidence="7 8">
    <name type="scientific">Vibrio ulleungensis</name>
    <dbReference type="NCBI Taxonomy" id="2807619"/>
    <lineage>
        <taxon>Bacteria</taxon>
        <taxon>Pseudomonadati</taxon>
        <taxon>Pseudomonadota</taxon>
        <taxon>Gammaproteobacteria</taxon>
        <taxon>Vibrionales</taxon>
        <taxon>Vibrionaceae</taxon>
        <taxon>Vibrio</taxon>
    </lineage>
</organism>
<gene>
    <name evidence="7" type="ORF">JQC93_03780</name>
</gene>
<accession>A0ABS2HD47</accession>
<dbReference type="Proteomes" id="UP000809621">
    <property type="component" value="Unassembled WGS sequence"/>
</dbReference>
<dbReference type="EMBL" id="JAFEUM010000001">
    <property type="protein sequence ID" value="MBM7035518.1"/>
    <property type="molecule type" value="Genomic_DNA"/>
</dbReference>
<dbReference type="Pfam" id="PF02910">
    <property type="entry name" value="Succ_DH_flav_C"/>
    <property type="match status" value="1"/>
</dbReference>
<evidence type="ECO:0000313" key="7">
    <source>
        <dbReference type="EMBL" id="MBM7035518.1"/>
    </source>
</evidence>
<dbReference type="InterPro" id="IPR036188">
    <property type="entry name" value="FAD/NAD-bd_sf"/>
</dbReference>
<evidence type="ECO:0000256" key="1">
    <source>
        <dbReference type="ARBA" id="ARBA00005163"/>
    </source>
</evidence>